<evidence type="ECO:0000313" key="2">
    <source>
        <dbReference type="EMBL" id="PNP46003.1"/>
    </source>
</evidence>
<evidence type="ECO:0000313" key="3">
    <source>
        <dbReference type="Proteomes" id="UP000236290"/>
    </source>
</evidence>
<dbReference type="PANTHER" id="PTHR45398:SF1">
    <property type="entry name" value="ENZYME, PUTATIVE (JCVI)-RELATED"/>
    <property type="match status" value="1"/>
</dbReference>
<evidence type="ECO:0008006" key="4">
    <source>
        <dbReference type="Google" id="ProtNLM"/>
    </source>
</evidence>
<gene>
    <name evidence="2" type="ORF">THARTR1_10821</name>
</gene>
<comment type="similarity">
    <text evidence="1">Belongs to the NRP synthetase family.</text>
</comment>
<dbReference type="Gene3D" id="3.30.559.30">
    <property type="entry name" value="Nonribosomal peptide synthetase, condensation domain"/>
    <property type="match status" value="1"/>
</dbReference>
<proteinExistence type="inferred from homology"/>
<dbReference type="SUPFAM" id="SSF52777">
    <property type="entry name" value="CoA-dependent acyltransferases"/>
    <property type="match status" value="1"/>
</dbReference>
<sequence length="127" mass="14455">MSVFEVLKAAQQDYIDSLPYQHLPLREIHHMLGLRKTALFNSIVSFQRSWGWEAQNGLSVNHLDAFDPNEYDITVRVSDGKAGTLVKLTFRPNFLGSDEKREVARVFGKAISAIVTDPLRRVEDIQL</sequence>
<evidence type="ECO:0000256" key="1">
    <source>
        <dbReference type="ARBA" id="ARBA00029454"/>
    </source>
</evidence>
<name>A0A2K0TKF2_TRIHA</name>
<comment type="caution">
    <text evidence="2">The sequence shown here is derived from an EMBL/GenBank/DDBJ whole genome shotgun (WGS) entry which is preliminary data.</text>
</comment>
<dbReference type="AlphaFoldDB" id="A0A2K0TKF2"/>
<dbReference type="PANTHER" id="PTHR45398">
    <property type="match status" value="1"/>
</dbReference>
<accession>A0A2K0TKF2</accession>
<dbReference type="EMBL" id="MTYI01000276">
    <property type="protein sequence ID" value="PNP46003.1"/>
    <property type="molecule type" value="Genomic_DNA"/>
</dbReference>
<reference evidence="2 3" key="1">
    <citation type="submission" date="2017-02" db="EMBL/GenBank/DDBJ databases">
        <title>Genomes of Trichoderma spp. with biocontrol activity.</title>
        <authorList>
            <person name="Gardiner D."/>
            <person name="Kazan K."/>
            <person name="Vos C."/>
            <person name="Harvey P."/>
        </authorList>
    </citation>
    <scope>NUCLEOTIDE SEQUENCE [LARGE SCALE GENOMIC DNA]</scope>
    <source>
        <strain evidence="2 3">Tr1</strain>
    </source>
</reference>
<organism evidence="2 3">
    <name type="scientific">Trichoderma harzianum</name>
    <name type="common">Hypocrea lixii</name>
    <dbReference type="NCBI Taxonomy" id="5544"/>
    <lineage>
        <taxon>Eukaryota</taxon>
        <taxon>Fungi</taxon>
        <taxon>Dikarya</taxon>
        <taxon>Ascomycota</taxon>
        <taxon>Pezizomycotina</taxon>
        <taxon>Sordariomycetes</taxon>
        <taxon>Hypocreomycetidae</taxon>
        <taxon>Hypocreales</taxon>
        <taxon>Hypocreaceae</taxon>
        <taxon>Trichoderma</taxon>
    </lineage>
</organism>
<protein>
    <recommendedName>
        <fullName evidence="4">Condensation domain-containing protein</fullName>
    </recommendedName>
</protein>
<dbReference type="OrthoDB" id="4507435at2759"/>
<dbReference type="Proteomes" id="UP000236290">
    <property type="component" value="Unassembled WGS sequence"/>
</dbReference>